<keyword evidence="2" id="KW-1185">Reference proteome</keyword>
<evidence type="ECO:0000313" key="1">
    <source>
        <dbReference type="EMBL" id="CAH7672727.1"/>
    </source>
</evidence>
<sequence length="200" mass="22249">MVVVDLDDAEVKLEMISEVIVYIRYPIQQSGQDLQKFLLWIILKQVVPPGSGSILIQRNTMFLIHLFHQQLSGSSVVFQRSSCIDSKALVLNIVTVIDRENLDICSCKLCTDLVNPMCNHARCNTHKILSFRGLLARLVPETGDGRMMRDLLIQKGNPGGNRLSRNGCGNGQDRSTRFSQDVILSDDGACGCEQTGWSLL</sequence>
<dbReference type="AlphaFoldDB" id="A0AAV0AUZ4"/>
<name>A0AAV0AUZ4_PHAPC</name>
<dbReference type="Proteomes" id="UP001153365">
    <property type="component" value="Unassembled WGS sequence"/>
</dbReference>
<evidence type="ECO:0008006" key="3">
    <source>
        <dbReference type="Google" id="ProtNLM"/>
    </source>
</evidence>
<gene>
    <name evidence="1" type="ORF">PPACK8108_LOCUS7557</name>
</gene>
<accession>A0AAV0AUZ4</accession>
<protein>
    <recommendedName>
        <fullName evidence="3">SWIM-type domain-containing protein</fullName>
    </recommendedName>
</protein>
<evidence type="ECO:0000313" key="2">
    <source>
        <dbReference type="Proteomes" id="UP001153365"/>
    </source>
</evidence>
<dbReference type="EMBL" id="CALTRL010001492">
    <property type="protein sequence ID" value="CAH7672727.1"/>
    <property type="molecule type" value="Genomic_DNA"/>
</dbReference>
<organism evidence="1 2">
    <name type="scientific">Phakopsora pachyrhizi</name>
    <name type="common">Asian soybean rust disease fungus</name>
    <dbReference type="NCBI Taxonomy" id="170000"/>
    <lineage>
        <taxon>Eukaryota</taxon>
        <taxon>Fungi</taxon>
        <taxon>Dikarya</taxon>
        <taxon>Basidiomycota</taxon>
        <taxon>Pucciniomycotina</taxon>
        <taxon>Pucciniomycetes</taxon>
        <taxon>Pucciniales</taxon>
        <taxon>Phakopsoraceae</taxon>
        <taxon>Phakopsora</taxon>
    </lineage>
</organism>
<proteinExistence type="predicted"/>
<comment type="caution">
    <text evidence="1">The sequence shown here is derived from an EMBL/GenBank/DDBJ whole genome shotgun (WGS) entry which is preliminary data.</text>
</comment>
<reference evidence="1" key="1">
    <citation type="submission" date="2022-06" db="EMBL/GenBank/DDBJ databases">
        <authorList>
            <consortium name="SYNGENTA / RWTH Aachen University"/>
        </authorList>
    </citation>
    <scope>NUCLEOTIDE SEQUENCE</scope>
</reference>